<protein>
    <submittedName>
        <fullName evidence="3">Tail fiber protein</fullName>
    </submittedName>
</protein>
<accession>A0ABW3N731</accession>
<evidence type="ECO:0000256" key="1">
    <source>
        <dbReference type="SAM" id="SignalP"/>
    </source>
</evidence>
<evidence type="ECO:0000259" key="2">
    <source>
        <dbReference type="Pfam" id="PF07484"/>
    </source>
</evidence>
<dbReference type="Gene3D" id="3.90.1340.10">
    <property type="entry name" value="Phage tail collar domain"/>
    <property type="match status" value="1"/>
</dbReference>
<evidence type="ECO:0000313" key="3">
    <source>
        <dbReference type="EMBL" id="MFD1063282.1"/>
    </source>
</evidence>
<feature type="domain" description="Phage tail collar" evidence="2">
    <location>
        <begin position="141"/>
        <end position="192"/>
    </location>
</feature>
<organism evidence="3 4">
    <name type="scientific">Winogradskyella litorisediminis</name>
    <dbReference type="NCBI Taxonomy" id="1156618"/>
    <lineage>
        <taxon>Bacteria</taxon>
        <taxon>Pseudomonadati</taxon>
        <taxon>Bacteroidota</taxon>
        <taxon>Flavobacteriia</taxon>
        <taxon>Flavobacteriales</taxon>
        <taxon>Flavobacteriaceae</taxon>
        <taxon>Winogradskyella</taxon>
    </lineage>
</organism>
<dbReference type="Pfam" id="PF07484">
    <property type="entry name" value="Collar"/>
    <property type="match status" value="1"/>
</dbReference>
<dbReference type="InterPro" id="IPR011083">
    <property type="entry name" value="Phage_tail_collar_dom"/>
</dbReference>
<keyword evidence="4" id="KW-1185">Reference proteome</keyword>
<name>A0ABW3N731_9FLAO</name>
<feature type="signal peptide" evidence="1">
    <location>
        <begin position="1"/>
        <end position="21"/>
    </location>
</feature>
<sequence>MKTRKLLSLLTIGLISLSVYSQISGPITVATTSGIAIQGIARNGDNTAIVSQNVDLRFEVYYGQAPAEQVFVLEEPSLLTDEFGVFSYVLNLDDDDQVILANFESSLRITRINSGVETIVSNEPFKSVPYATAAGNGVPTGSIMPFMGTKANLPKGWAFCDGTATDLTSIPGSERLIALLGSNNPPDLRGMFLRGAGTNGLTTQVTTLGGVQDDTYLSHSHGNNFSINNTFGNDFTIKWVETTAGFSGGEANGSPSRIVSQNSVFPNFTNSISYDMDHNHGISGGVSANGSNESRPVNYGVNYIIKL</sequence>
<comment type="caution">
    <text evidence="3">The sequence shown here is derived from an EMBL/GenBank/DDBJ whole genome shotgun (WGS) entry which is preliminary data.</text>
</comment>
<proteinExistence type="predicted"/>
<keyword evidence="1" id="KW-0732">Signal</keyword>
<reference evidence="4" key="1">
    <citation type="journal article" date="2019" name="Int. J. Syst. Evol. Microbiol.">
        <title>The Global Catalogue of Microorganisms (GCM) 10K type strain sequencing project: providing services to taxonomists for standard genome sequencing and annotation.</title>
        <authorList>
            <consortium name="The Broad Institute Genomics Platform"/>
            <consortium name="The Broad Institute Genome Sequencing Center for Infectious Disease"/>
            <person name="Wu L."/>
            <person name="Ma J."/>
        </authorList>
    </citation>
    <scope>NUCLEOTIDE SEQUENCE [LARGE SCALE GENOMIC DNA]</scope>
    <source>
        <strain evidence="4">CCUG 62215</strain>
    </source>
</reference>
<dbReference type="RefSeq" id="WP_386129898.1">
    <property type="nucleotide sequence ID" value="NZ_JBHTJL010000009.1"/>
</dbReference>
<dbReference type="SUPFAM" id="SSF88874">
    <property type="entry name" value="Receptor-binding domain of short tail fibre protein gp12"/>
    <property type="match status" value="1"/>
</dbReference>
<gene>
    <name evidence="3" type="ORF">ACFQ1Q_08480</name>
</gene>
<dbReference type="InterPro" id="IPR037053">
    <property type="entry name" value="Phage_tail_collar_dom_sf"/>
</dbReference>
<feature type="chain" id="PRO_5046086726" evidence="1">
    <location>
        <begin position="22"/>
        <end position="307"/>
    </location>
</feature>
<evidence type="ECO:0000313" key="4">
    <source>
        <dbReference type="Proteomes" id="UP001597013"/>
    </source>
</evidence>
<dbReference type="EMBL" id="JBHTJL010000009">
    <property type="protein sequence ID" value="MFD1063282.1"/>
    <property type="molecule type" value="Genomic_DNA"/>
</dbReference>
<dbReference type="Proteomes" id="UP001597013">
    <property type="component" value="Unassembled WGS sequence"/>
</dbReference>